<dbReference type="AlphaFoldDB" id="A0A5B0RG34"/>
<evidence type="ECO:0000313" key="3">
    <source>
        <dbReference type="Proteomes" id="UP000325313"/>
    </source>
</evidence>
<gene>
    <name evidence="2" type="ORF">PGTUg99_030096</name>
</gene>
<proteinExistence type="predicted"/>
<protein>
    <submittedName>
        <fullName evidence="2">Uncharacterized protein</fullName>
    </submittedName>
</protein>
<dbReference type="EMBL" id="VDEP01000204">
    <property type="protein sequence ID" value="KAA1124392.1"/>
    <property type="molecule type" value="Genomic_DNA"/>
</dbReference>
<name>A0A5B0RG34_PUCGR</name>
<comment type="caution">
    <text evidence="2">The sequence shown here is derived from an EMBL/GenBank/DDBJ whole genome shotgun (WGS) entry which is preliminary data.</text>
</comment>
<accession>A0A5B0RG34</accession>
<sequence length="341" mass="38277">MEGGKQTRSKSASKAGPGKDPNDMPPETDATATQSCGTDANKTKDTQDLGESDGDDSLDLIIQVPALSKDTVGEVSAKTAVPPNQEMVDKRPKIWERMKEAQRTGDTFLAKILLAAYNDLEEANPTPKMLRSNSALAILPSQINVQAEKPPTDPKLAETEIEDNLIYAVGTVTSHQDIGFTPYFDDNIRKLKAPLPLTIFDREWQKKALAAHLLLKPSRSSEDKAYRGLAFYDEWTQSHSAWTNNHRAFYITLRDVYNKGIFAEKLRRHKENCDSIADVYGFMTAFRYDMQIRMNAFAHRVQSKDGAALPDISVRSDGIEISNLFWNVVSYYPIWSLVNWI</sequence>
<evidence type="ECO:0000256" key="1">
    <source>
        <dbReference type="SAM" id="MobiDB-lite"/>
    </source>
</evidence>
<feature type="compositionally biased region" description="Polar residues" evidence="1">
    <location>
        <begin position="30"/>
        <end position="40"/>
    </location>
</feature>
<reference evidence="2 3" key="1">
    <citation type="submission" date="2019-05" db="EMBL/GenBank/DDBJ databases">
        <title>Emergence of the Ug99 lineage of the wheat stem rust pathogen through somatic hybridization.</title>
        <authorList>
            <person name="Li F."/>
            <person name="Upadhyaya N.M."/>
            <person name="Sperschneider J."/>
            <person name="Matny O."/>
            <person name="Nguyen-Phuc H."/>
            <person name="Mago R."/>
            <person name="Raley C."/>
            <person name="Miller M.E."/>
            <person name="Silverstein K.A.T."/>
            <person name="Henningsen E."/>
            <person name="Hirsch C.D."/>
            <person name="Visser B."/>
            <person name="Pretorius Z.A."/>
            <person name="Steffenson B.J."/>
            <person name="Schwessinger B."/>
            <person name="Dodds P.N."/>
            <person name="Figueroa M."/>
        </authorList>
    </citation>
    <scope>NUCLEOTIDE SEQUENCE [LARGE SCALE GENOMIC DNA]</scope>
    <source>
        <strain evidence="2 3">Ug99</strain>
    </source>
</reference>
<evidence type="ECO:0000313" key="2">
    <source>
        <dbReference type="EMBL" id="KAA1124392.1"/>
    </source>
</evidence>
<dbReference type="Proteomes" id="UP000325313">
    <property type="component" value="Unassembled WGS sequence"/>
</dbReference>
<feature type="region of interest" description="Disordered" evidence="1">
    <location>
        <begin position="1"/>
        <end position="56"/>
    </location>
</feature>
<organism evidence="2 3">
    <name type="scientific">Puccinia graminis f. sp. tritici</name>
    <dbReference type="NCBI Taxonomy" id="56615"/>
    <lineage>
        <taxon>Eukaryota</taxon>
        <taxon>Fungi</taxon>
        <taxon>Dikarya</taxon>
        <taxon>Basidiomycota</taxon>
        <taxon>Pucciniomycotina</taxon>
        <taxon>Pucciniomycetes</taxon>
        <taxon>Pucciniales</taxon>
        <taxon>Pucciniaceae</taxon>
        <taxon>Puccinia</taxon>
    </lineage>
</organism>